<evidence type="ECO:0000256" key="1">
    <source>
        <dbReference type="SAM" id="SignalP"/>
    </source>
</evidence>
<dbReference type="PANTHER" id="PTHR30535">
    <property type="entry name" value="VITAMIN B12-BINDING PROTEIN"/>
    <property type="match status" value="1"/>
</dbReference>
<protein>
    <submittedName>
        <fullName evidence="3">Hemin receptor</fullName>
    </submittedName>
</protein>
<dbReference type="InterPro" id="IPR002491">
    <property type="entry name" value="ABC_transptr_periplasmic_BD"/>
</dbReference>
<dbReference type="SUPFAM" id="SSF53807">
    <property type="entry name" value="Helical backbone' metal receptor"/>
    <property type="match status" value="1"/>
</dbReference>
<dbReference type="RefSeq" id="WP_281836764.1">
    <property type="nucleotide sequence ID" value="NZ_BSDY01000015.1"/>
</dbReference>
<accession>A0A9W6GNT7</accession>
<keyword evidence="1" id="KW-0732">Signal</keyword>
<sequence length="309" mass="34222">MKLKGIAVGLLLTLAGGVYAYEPVTVDFNVGGKRYEVTFEEAPKRAVTTSHFMTEMLLSLGLEDSMVGTSWADNEILPDLKEAYDRVPVLSERYPSKEVLYSVEPDFISGWHSSLDPKRLAGVEELMGNGINPYIISSLEGGATIERVYEDYMTLGRIFDIEERSQAVVADLKEAVDKAERTRGSRDRVRVFAYDSGREAPLVVAGGGLGNDIITKAGGENIFADLKGNYATASWESILDGDPEVILIVDYGSEAYEEKIDFLRKNEFTRELEAVKNNRFVVVSLAEISPGPRIAGVLEHMSKEFFEVR</sequence>
<dbReference type="EMBL" id="BSDY01000015">
    <property type="protein sequence ID" value="GLI57239.1"/>
    <property type="molecule type" value="Genomic_DNA"/>
</dbReference>
<keyword evidence="4" id="KW-1185">Reference proteome</keyword>
<keyword evidence="3" id="KW-0675">Receptor</keyword>
<evidence type="ECO:0000313" key="3">
    <source>
        <dbReference type="EMBL" id="GLI57239.1"/>
    </source>
</evidence>
<gene>
    <name evidence="3" type="ORF">PM10SUCC1_27530</name>
</gene>
<proteinExistence type="predicted"/>
<dbReference type="Gene3D" id="3.40.50.1980">
    <property type="entry name" value="Nitrogenase molybdenum iron protein domain"/>
    <property type="match status" value="2"/>
</dbReference>
<feature type="chain" id="PRO_5040868205" evidence="1">
    <location>
        <begin position="21"/>
        <end position="309"/>
    </location>
</feature>
<dbReference type="InterPro" id="IPR050902">
    <property type="entry name" value="ABC_Transporter_SBP"/>
</dbReference>
<feature type="signal peptide" evidence="1">
    <location>
        <begin position="1"/>
        <end position="20"/>
    </location>
</feature>
<evidence type="ECO:0000313" key="4">
    <source>
        <dbReference type="Proteomes" id="UP001144471"/>
    </source>
</evidence>
<dbReference type="AlphaFoldDB" id="A0A9W6GNT7"/>
<evidence type="ECO:0000259" key="2">
    <source>
        <dbReference type="PROSITE" id="PS50983"/>
    </source>
</evidence>
<organism evidence="3 4">
    <name type="scientific">Propionigenium maris DSM 9537</name>
    <dbReference type="NCBI Taxonomy" id="1123000"/>
    <lineage>
        <taxon>Bacteria</taxon>
        <taxon>Fusobacteriati</taxon>
        <taxon>Fusobacteriota</taxon>
        <taxon>Fusobacteriia</taxon>
        <taxon>Fusobacteriales</taxon>
        <taxon>Fusobacteriaceae</taxon>
        <taxon>Propionigenium</taxon>
    </lineage>
</organism>
<dbReference type="Proteomes" id="UP001144471">
    <property type="component" value="Unassembled WGS sequence"/>
</dbReference>
<dbReference type="Pfam" id="PF01497">
    <property type="entry name" value="Peripla_BP_2"/>
    <property type="match status" value="1"/>
</dbReference>
<reference evidence="3" key="1">
    <citation type="submission" date="2022-12" db="EMBL/GenBank/DDBJ databases">
        <title>Reference genome sequencing for broad-spectrum identification of bacterial and archaeal isolates by mass spectrometry.</title>
        <authorList>
            <person name="Sekiguchi Y."/>
            <person name="Tourlousse D.M."/>
        </authorList>
    </citation>
    <scope>NUCLEOTIDE SEQUENCE</scope>
    <source>
        <strain evidence="3">10succ1</strain>
    </source>
</reference>
<name>A0A9W6GNT7_9FUSO</name>
<dbReference type="PROSITE" id="PS50983">
    <property type="entry name" value="FE_B12_PBP"/>
    <property type="match status" value="1"/>
</dbReference>
<feature type="domain" description="Fe/B12 periplasmic-binding" evidence="2">
    <location>
        <begin position="45"/>
        <end position="309"/>
    </location>
</feature>
<dbReference type="PANTHER" id="PTHR30535:SF7">
    <property type="entry name" value="IRON(III) DICITRATE-BINDING PROTEIN"/>
    <property type="match status" value="1"/>
</dbReference>
<comment type="caution">
    <text evidence="3">The sequence shown here is derived from an EMBL/GenBank/DDBJ whole genome shotgun (WGS) entry which is preliminary data.</text>
</comment>